<evidence type="ECO:0000313" key="1">
    <source>
        <dbReference type="EMBL" id="TYK26587.1"/>
    </source>
</evidence>
<organism evidence="1 2">
    <name type="scientific">Cucumis melo var. makuwa</name>
    <name type="common">Oriental melon</name>
    <dbReference type="NCBI Taxonomy" id="1194695"/>
    <lineage>
        <taxon>Eukaryota</taxon>
        <taxon>Viridiplantae</taxon>
        <taxon>Streptophyta</taxon>
        <taxon>Embryophyta</taxon>
        <taxon>Tracheophyta</taxon>
        <taxon>Spermatophyta</taxon>
        <taxon>Magnoliopsida</taxon>
        <taxon>eudicotyledons</taxon>
        <taxon>Gunneridae</taxon>
        <taxon>Pentapetalae</taxon>
        <taxon>rosids</taxon>
        <taxon>fabids</taxon>
        <taxon>Cucurbitales</taxon>
        <taxon>Cucurbitaceae</taxon>
        <taxon>Benincaseae</taxon>
        <taxon>Cucumis</taxon>
    </lineage>
</organism>
<protein>
    <submittedName>
        <fullName evidence="1">Retrovirus-related Pol polyprotein from transposon opus</fullName>
    </submittedName>
</protein>
<accession>A0A5D3DS48</accession>
<dbReference type="AlphaFoldDB" id="A0A5D3DS48"/>
<reference evidence="1 2" key="1">
    <citation type="submission" date="2019-08" db="EMBL/GenBank/DDBJ databases">
        <title>Draft genome sequences of two oriental melons (Cucumis melo L. var makuwa).</title>
        <authorList>
            <person name="Kwon S.-Y."/>
        </authorList>
    </citation>
    <scope>NUCLEOTIDE SEQUENCE [LARGE SCALE GENOMIC DNA]</scope>
    <source>
        <strain evidence="2">cv. Chang Bougi</strain>
        <tissue evidence="1">Leaf</tissue>
    </source>
</reference>
<dbReference type="EMBL" id="SSTD01003373">
    <property type="protein sequence ID" value="TYK26587.1"/>
    <property type="molecule type" value="Genomic_DNA"/>
</dbReference>
<proteinExistence type="predicted"/>
<gene>
    <name evidence="1" type="ORF">E5676_scaffold313G002160</name>
</gene>
<name>A0A5D3DS48_CUCMM</name>
<sequence length="329" mass="37035">MGSLARLGVFLRDHSHDLGMYLQITCTVRGQLYCVYEVTHTTRGIPTGPLARLGVYLRITYMFMECVPAITRTTSGVPLGSLARFRGVCKVSLTQAKVKNLRSWQATTRDLWHAIWGHRMLPSDRDSIDATLGGALIDKTSSEARKEVPKVVSCGVCGLLGHHNARSLKRLSQPKKKVKIDKELLEAFKKVEVNLPLLTTIKSIPRYTKFLKELCTHKRRSSSQEKVMGSMRYAPEVYRAMTIISVVLGRTFHHVDEILPFRYNPCDKNVFRMKKLRVSVLKLSLVAASIGSYGAYLADGSEYRLALLLVVLILAHELEVVEDVECKFI</sequence>
<dbReference type="Proteomes" id="UP000321947">
    <property type="component" value="Unassembled WGS sequence"/>
</dbReference>
<comment type="caution">
    <text evidence="1">The sequence shown here is derived from an EMBL/GenBank/DDBJ whole genome shotgun (WGS) entry which is preliminary data.</text>
</comment>
<evidence type="ECO:0000313" key="2">
    <source>
        <dbReference type="Proteomes" id="UP000321947"/>
    </source>
</evidence>